<keyword evidence="2" id="KW-1185">Reference proteome</keyword>
<reference evidence="2" key="1">
    <citation type="submission" date="2015-12" db="EMBL/GenBank/DDBJ databases">
        <authorList>
            <person name="Lodha T.D."/>
            <person name="Chintalapati S."/>
            <person name="Chintalapati V.R."/>
            <person name="Sravanthi T."/>
        </authorList>
    </citation>
    <scope>NUCLEOTIDE SEQUENCE [LARGE SCALE GENOMIC DNA]</scope>
    <source>
        <strain evidence="2">JC133</strain>
    </source>
</reference>
<dbReference type="EMBL" id="LPWH01000122">
    <property type="protein sequence ID" value="POQ98525.1"/>
    <property type="molecule type" value="Genomic_DNA"/>
</dbReference>
<dbReference type="SUPFAM" id="SSF48452">
    <property type="entry name" value="TPR-like"/>
    <property type="match status" value="1"/>
</dbReference>
<dbReference type="AlphaFoldDB" id="A0A2S4JGD0"/>
<dbReference type="InterPro" id="IPR011990">
    <property type="entry name" value="TPR-like_helical_dom_sf"/>
</dbReference>
<evidence type="ECO:0000313" key="2">
    <source>
        <dbReference type="Proteomes" id="UP000237350"/>
    </source>
</evidence>
<proteinExistence type="predicted"/>
<dbReference type="Proteomes" id="UP000237350">
    <property type="component" value="Unassembled WGS sequence"/>
</dbReference>
<comment type="caution">
    <text evidence="1">The sequence shown here is derived from an EMBL/GenBank/DDBJ whole genome shotgun (WGS) entry which is preliminary data.</text>
</comment>
<evidence type="ECO:0008006" key="3">
    <source>
        <dbReference type="Google" id="ProtNLM"/>
    </source>
</evidence>
<name>A0A2S4JGD0_9SPIO</name>
<dbReference type="Gene3D" id="1.25.40.10">
    <property type="entry name" value="Tetratricopeptide repeat domain"/>
    <property type="match status" value="1"/>
</dbReference>
<evidence type="ECO:0000313" key="1">
    <source>
        <dbReference type="EMBL" id="POQ98525.1"/>
    </source>
</evidence>
<dbReference type="OrthoDB" id="350162at2"/>
<protein>
    <recommendedName>
        <fullName evidence="3">Tetratricopeptide repeat protein</fullName>
    </recommendedName>
</protein>
<accession>A0A2S4JGD0</accession>
<sequence length="339" mass="39299">MGRITTSVFLLILTLGAFLMVSFQDPADARIVPLQNSAAFGERTPPFPVVERAARAVRQNEGDQGMIAFLTSHVARYRDDPNNGYYLSVTADLYREKGAGELARHYYRRALFRYPDVTVRGVASHRVAINRLLALEQDPRQRVDYLHYLQDQYSDSLDRGLVAYHLAKAYGEAGRWPEAFESYRVFLAHPRTEIPGEPNARQEAQRQVTFYDSGRRWTHQDLDTLVARIKNALWRQDPAALLRHRAGENFFTMSWQQDEMDANSDIPTFDIGAFLRRSRVRFSRDLEVNSNASEAYLRTWGWSHRIPTWYLYFRRIDFPADPEVHGNWEWGGILFGEAF</sequence>
<organism evidence="1 2">
    <name type="scientific">Alkalispirochaeta sphaeroplastigenens</name>
    <dbReference type="NCBI Taxonomy" id="1187066"/>
    <lineage>
        <taxon>Bacteria</taxon>
        <taxon>Pseudomonadati</taxon>
        <taxon>Spirochaetota</taxon>
        <taxon>Spirochaetia</taxon>
        <taxon>Spirochaetales</taxon>
        <taxon>Spirochaetaceae</taxon>
        <taxon>Alkalispirochaeta</taxon>
    </lineage>
</organism>
<dbReference type="RefSeq" id="WP_103681124.1">
    <property type="nucleotide sequence ID" value="NZ_LPWH01000122.1"/>
</dbReference>
<gene>
    <name evidence="1" type="ORF">AU468_13150</name>
</gene>